<dbReference type="RefSeq" id="WP_132314229.1">
    <property type="nucleotide sequence ID" value="NZ_SMAR01000060.1"/>
</dbReference>
<evidence type="ECO:0000256" key="3">
    <source>
        <dbReference type="ARBA" id="ARBA00022763"/>
    </source>
</evidence>
<keyword evidence="7" id="KW-1185">Reference proteome</keyword>
<dbReference type="GO" id="GO:0005737">
    <property type="term" value="C:cytoplasm"/>
    <property type="evidence" value="ECO:0007669"/>
    <property type="project" value="TreeGrafter"/>
</dbReference>
<evidence type="ECO:0000256" key="4">
    <source>
        <dbReference type="ARBA" id="ARBA00023204"/>
    </source>
</evidence>
<protein>
    <recommendedName>
        <fullName evidence="2">DNA-3-methyladenine glycosylase II</fullName>
        <ecNumber evidence="2">3.2.2.21</ecNumber>
    </recommendedName>
</protein>
<dbReference type="SUPFAM" id="SSF48150">
    <property type="entry name" value="DNA-glycosylase"/>
    <property type="match status" value="1"/>
</dbReference>
<dbReference type="PANTHER" id="PTHR43003:SF5">
    <property type="entry name" value="DNA-3-METHYLADENINE GLYCOSYLASE"/>
    <property type="match status" value="1"/>
</dbReference>
<evidence type="ECO:0000313" key="7">
    <source>
        <dbReference type="Proteomes" id="UP000295097"/>
    </source>
</evidence>
<dbReference type="CDD" id="cd00056">
    <property type="entry name" value="ENDO3c"/>
    <property type="match status" value="1"/>
</dbReference>
<dbReference type="InterPro" id="IPR003265">
    <property type="entry name" value="HhH-GPD_domain"/>
</dbReference>
<comment type="caution">
    <text evidence="6">The sequence shown here is derived from an EMBL/GenBank/DDBJ whole genome shotgun (WGS) entry which is preliminary data.</text>
</comment>
<dbReference type="Proteomes" id="UP000295097">
    <property type="component" value="Unassembled WGS sequence"/>
</dbReference>
<proteinExistence type="predicted"/>
<organism evidence="6 7">
    <name type="scientific">Martelella mediterranea</name>
    <dbReference type="NCBI Taxonomy" id="293089"/>
    <lineage>
        <taxon>Bacteria</taxon>
        <taxon>Pseudomonadati</taxon>
        <taxon>Pseudomonadota</taxon>
        <taxon>Alphaproteobacteria</taxon>
        <taxon>Hyphomicrobiales</taxon>
        <taxon>Aurantimonadaceae</taxon>
        <taxon>Martelella</taxon>
    </lineage>
</organism>
<evidence type="ECO:0000313" key="6">
    <source>
        <dbReference type="EMBL" id="TCT28472.1"/>
    </source>
</evidence>
<dbReference type="EMBL" id="SMAR01000060">
    <property type="protein sequence ID" value="TCT28472.1"/>
    <property type="molecule type" value="Genomic_DNA"/>
</dbReference>
<dbReference type="OrthoDB" id="9785929at2"/>
<dbReference type="GO" id="GO:0006285">
    <property type="term" value="P:base-excision repair, AP site formation"/>
    <property type="evidence" value="ECO:0007669"/>
    <property type="project" value="TreeGrafter"/>
</dbReference>
<dbReference type="AlphaFoldDB" id="A0A4R3NER7"/>
<gene>
    <name evidence="6" type="ORF">EDC90_10602</name>
</gene>
<dbReference type="GO" id="GO:0008725">
    <property type="term" value="F:DNA-3-methyladenine glycosylase activity"/>
    <property type="evidence" value="ECO:0007669"/>
    <property type="project" value="TreeGrafter"/>
</dbReference>
<comment type="catalytic activity">
    <reaction evidence="1">
        <text>Hydrolysis of alkylated DNA, releasing 3-methyladenine, 3-methylguanine, 7-methylguanine and 7-methyladenine.</text>
        <dbReference type="EC" id="3.2.2.21"/>
    </reaction>
</comment>
<dbReference type="EC" id="3.2.2.21" evidence="2"/>
<accession>A0A4R3NER7</accession>
<dbReference type="GO" id="GO:0043916">
    <property type="term" value="F:DNA-7-methylguanine glycosylase activity"/>
    <property type="evidence" value="ECO:0007669"/>
    <property type="project" value="TreeGrafter"/>
</dbReference>
<reference evidence="6 7" key="1">
    <citation type="submission" date="2019-03" db="EMBL/GenBank/DDBJ databases">
        <title>Freshwater and sediment microbial communities from various areas in North America, analyzing microbe dynamics in response to fracking.</title>
        <authorList>
            <person name="Lamendella R."/>
        </authorList>
    </citation>
    <scope>NUCLEOTIDE SEQUENCE [LARGE SCALE GENOMIC DNA]</scope>
    <source>
        <strain evidence="6 7">175.2</strain>
    </source>
</reference>
<dbReference type="PANTHER" id="PTHR43003">
    <property type="entry name" value="DNA-3-METHYLADENINE GLYCOSYLASE"/>
    <property type="match status" value="1"/>
</dbReference>
<feature type="domain" description="HhH-GPD" evidence="5">
    <location>
        <begin position="50"/>
        <end position="203"/>
    </location>
</feature>
<keyword evidence="4" id="KW-0234">DNA repair</keyword>
<dbReference type="SMART" id="SM00478">
    <property type="entry name" value="ENDO3c"/>
    <property type="match status" value="1"/>
</dbReference>
<evidence type="ECO:0000256" key="2">
    <source>
        <dbReference type="ARBA" id="ARBA00012000"/>
    </source>
</evidence>
<name>A0A4R3NER7_9HYPH</name>
<dbReference type="GO" id="GO:0032131">
    <property type="term" value="F:alkylated DNA binding"/>
    <property type="evidence" value="ECO:0007669"/>
    <property type="project" value="TreeGrafter"/>
</dbReference>
<keyword evidence="3" id="KW-0227">DNA damage</keyword>
<dbReference type="Gene3D" id="1.10.1670.40">
    <property type="match status" value="1"/>
</dbReference>
<dbReference type="InterPro" id="IPR011257">
    <property type="entry name" value="DNA_glycosylase"/>
</dbReference>
<evidence type="ECO:0000259" key="5">
    <source>
        <dbReference type="SMART" id="SM00478"/>
    </source>
</evidence>
<evidence type="ECO:0000256" key="1">
    <source>
        <dbReference type="ARBA" id="ARBA00000086"/>
    </source>
</evidence>
<dbReference type="GO" id="GO:0032993">
    <property type="term" value="C:protein-DNA complex"/>
    <property type="evidence" value="ECO:0007669"/>
    <property type="project" value="TreeGrafter"/>
</dbReference>
<dbReference type="Gene3D" id="1.10.340.30">
    <property type="entry name" value="Hypothetical protein, domain 2"/>
    <property type="match status" value="1"/>
</dbReference>
<dbReference type="InterPro" id="IPR051912">
    <property type="entry name" value="Alkylbase_DNA_Glycosylase/TA"/>
</dbReference>
<dbReference type="GO" id="GO:0006307">
    <property type="term" value="P:DNA alkylation repair"/>
    <property type="evidence" value="ECO:0007669"/>
    <property type="project" value="TreeGrafter"/>
</dbReference>
<sequence>MQRLRHHADLKNALETLYVADPVLKEIALKSGPVPLRLMPGGFAGLAEVVTGQLISKQAASAIFKRFKAVCRPLTPDAYHTLRPEDRNKIGLTRTKQATLEGIARGIVDGTLDLSVVDDMPTEAAIARLTAFKGVGPWTSEVYLMFCAGHADVFPAGDLALRVAVAHAFDLDSKPAILDLKNRAMAWQPYRAAAARLFWAYYAAELRA</sequence>